<dbReference type="SMART" id="SM00256">
    <property type="entry name" value="FBOX"/>
    <property type="match status" value="1"/>
</dbReference>
<evidence type="ECO:0000313" key="2">
    <source>
        <dbReference type="Proteomes" id="UP001152795"/>
    </source>
</evidence>
<accession>A0A7D9HCH0</accession>
<dbReference type="OrthoDB" id="509497at2759"/>
<dbReference type="EMBL" id="CACRXK020000041">
    <property type="protein sequence ID" value="CAB3977320.1"/>
    <property type="molecule type" value="Genomic_DNA"/>
</dbReference>
<evidence type="ECO:0000313" key="1">
    <source>
        <dbReference type="EMBL" id="CAB3977320.1"/>
    </source>
</evidence>
<dbReference type="CDD" id="cd09917">
    <property type="entry name" value="F-box_SF"/>
    <property type="match status" value="1"/>
</dbReference>
<dbReference type="PROSITE" id="PS50181">
    <property type="entry name" value="FBOX"/>
    <property type="match status" value="1"/>
</dbReference>
<name>A0A7D9HCH0_PARCT</name>
<dbReference type="InterPro" id="IPR036047">
    <property type="entry name" value="F-box-like_dom_sf"/>
</dbReference>
<dbReference type="GO" id="GO:0032436">
    <property type="term" value="P:positive regulation of proteasomal ubiquitin-dependent protein catabolic process"/>
    <property type="evidence" value="ECO:0007669"/>
    <property type="project" value="TreeGrafter"/>
</dbReference>
<sequence>MDSNTVRNITALPPETLANILSFLPARSLVNALLVCRLWKDLAQRELTQRKYFVSRVFKCRKDELTFQIVIDDIRKQILEFLNDIDIVPSAMVMLCYEIFDPMTLAEFRKKLLSKITDNLPKDCIVIGEKC</sequence>
<keyword evidence="2" id="KW-1185">Reference proteome</keyword>
<protein>
    <submittedName>
        <fullName evidence="1">F-box only 22-like</fullName>
    </submittedName>
</protein>
<dbReference type="Pfam" id="PF12937">
    <property type="entry name" value="F-box-like"/>
    <property type="match status" value="1"/>
</dbReference>
<dbReference type="PANTHER" id="PTHR14939">
    <property type="entry name" value="F-BOX ONLY PROTEIN 22"/>
    <property type="match status" value="1"/>
</dbReference>
<dbReference type="AlphaFoldDB" id="A0A7D9HCH0"/>
<organism evidence="1 2">
    <name type="scientific">Paramuricea clavata</name>
    <name type="common">Red gorgonian</name>
    <name type="synonym">Violescent sea-whip</name>
    <dbReference type="NCBI Taxonomy" id="317549"/>
    <lineage>
        <taxon>Eukaryota</taxon>
        <taxon>Metazoa</taxon>
        <taxon>Cnidaria</taxon>
        <taxon>Anthozoa</taxon>
        <taxon>Octocorallia</taxon>
        <taxon>Malacalcyonacea</taxon>
        <taxon>Plexauridae</taxon>
        <taxon>Paramuricea</taxon>
    </lineage>
</organism>
<dbReference type="InterPro" id="IPR001810">
    <property type="entry name" value="F-box_dom"/>
</dbReference>
<dbReference type="GO" id="GO:0000209">
    <property type="term" value="P:protein polyubiquitination"/>
    <property type="evidence" value="ECO:0007669"/>
    <property type="project" value="TreeGrafter"/>
</dbReference>
<dbReference type="Proteomes" id="UP001152795">
    <property type="component" value="Unassembled WGS sequence"/>
</dbReference>
<reference evidence="1" key="1">
    <citation type="submission" date="2020-04" db="EMBL/GenBank/DDBJ databases">
        <authorList>
            <person name="Alioto T."/>
            <person name="Alioto T."/>
            <person name="Gomez Garrido J."/>
        </authorList>
    </citation>
    <scope>NUCLEOTIDE SEQUENCE</scope>
    <source>
        <strain evidence="1">A484AB</strain>
    </source>
</reference>
<dbReference type="PANTHER" id="PTHR14939:SF5">
    <property type="entry name" value="F-BOX ONLY PROTEIN 22"/>
    <property type="match status" value="1"/>
</dbReference>
<comment type="caution">
    <text evidence="1">The sequence shown here is derived from an EMBL/GenBank/DDBJ whole genome shotgun (WGS) entry which is preliminary data.</text>
</comment>
<proteinExistence type="predicted"/>
<gene>
    <name evidence="1" type="ORF">PACLA_8A010909</name>
</gene>
<dbReference type="Gene3D" id="1.20.1280.50">
    <property type="match status" value="1"/>
</dbReference>
<dbReference type="SUPFAM" id="SSF81383">
    <property type="entry name" value="F-box domain"/>
    <property type="match status" value="1"/>
</dbReference>